<evidence type="ECO:0000256" key="9">
    <source>
        <dbReference type="SAM" id="Phobius"/>
    </source>
</evidence>
<keyword evidence="14" id="KW-1185">Reference proteome</keyword>
<keyword evidence="3" id="KW-0597">Phosphoprotein</keyword>
<name>A0ABW2AWF4_9MICO</name>
<keyword evidence="4" id="KW-0808">Transferase</keyword>
<sequence>MSGEGLVATPAARWGALSPLRRDALLALGCLLVGLPEIIAHGGWNLKVVLALIAMSVPVVVQSRYPVVVFTVLALFAAVQWWSDVRVLSDVSLLVVLTTLVIQRRTKAVIAAVVVLEVGVVLAVAKWSKHSLLLAVLLNIAIAAAVLLGVYLRERGAYLIQVTERAEQLERARIARDMHDVVGHHLAVMVALADGAQAAVRHGQPPDEALRQLSLTGRRALAEARSLVTVLATPAEMLPAALEQLAAPVRLAGIPVRIHIDGDPATDIGGADEVVRRVVQEALTNTLKHAQRPASVEVELTYAESHLIVDVTDRGARPPQLHSAGRGIGGMSERVAAQGGSFAAGPHDSGWQVHVSLPLTAR</sequence>
<keyword evidence="9" id="KW-0812">Transmembrane</keyword>
<keyword evidence="6 13" id="KW-0418">Kinase</keyword>
<dbReference type="Gene3D" id="3.30.565.10">
    <property type="entry name" value="Histidine kinase-like ATPase, C-terminal domain"/>
    <property type="match status" value="1"/>
</dbReference>
<evidence type="ECO:0000256" key="5">
    <source>
        <dbReference type="ARBA" id="ARBA00022741"/>
    </source>
</evidence>
<evidence type="ECO:0000256" key="8">
    <source>
        <dbReference type="ARBA" id="ARBA00023012"/>
    </source>
</evidence>
<keyword evidence="9" id="KW-1133">Transmembrane helix</keyword>
<dbReference type="PANTHER" id="PTHR24421:SF10">
    <property type="entry name" value="NITRATE_NITRITE SENSOR PROTEIN NARQ"/>
    <property type="match status" value="1"/>
</dbReference>
<dbReference type="Gene3D" id="1.20.5.1930">
    <property type="match status" value="1"/>
</dbReference>
<comment type="catalytic activity">
    <reaction evidence="1">
        <text>ATP + protein L-histidine = ADP + protein N-phospho-L-histidine.</text>
        <dbReference type="EC" id="2.7.13.3"/>
    </reaction>
</comment>
<keyword evidence="8" id="KW-0902">Two-component regulatory system</keyword>
<dbReference type="EMBL" id="JBHSWJ010000002">
    <property type="protein sequence ID" value="MFC6715481.1"/>
    <property type="molecule type" value="Genomic_DNA"/>
</dbReference>
<feature type="domain" description="Signal transduction histidine kinase subgroup 3 dimerisation and phosphoacceptor" evidence="11">
    <location>
        <begin position="170"/>
        <end position="234"/>
    </location>
</feature>
<feature type="domain" description="DUF7134" evidence="12">
    <location>
        <begin position="14"/>
        <end position="155"/>
    </location>
</feature>
<keyword evidence="9" id="KW-0472">Membrane</keyword>
<evidence type="ECO:0000313" key="13">
    <source>
        <dbReference type="EMBL" id="MFC6715481.1"/>
    </source>
</evidence>
<proteinExistence type="predicted"/>
<accession>A0ABW2AWF4</accession>
<feature type="domain" description="Histidine kinase/HSP90-like ATPase" evidence="10">
    <location>
        <begin position="275"/>
        <end position="344"/>
    </location>
</feature>
<dbReference type="Pfam" id="PF02518">
    <property type="entry name" value="HATPase_c"/>
    <property type="match status" value="1"/>
</dbReference>
<evidence type="ECO:0000256" key="4">
    <source>
        <dbReference type="ARBA" id="ARBA00022679"/>
    </source>
</evidence>
<organism evidence="13 14">
    <name type="scientific">Branchiibius cervicis</name>
    <dbReference type="NCBI Taxonomy" id="908252"/>
    <lineage>
        <taxon>Bacteria</taxon>
        <taxon>Bacillati</taxon>
        <taxon>Actinomycetota</taxon>
        <taxon>Actinomycetes</taxon>
        <taxon>Micrococcales</taxon>
        <taxon>Dermacoccaceae</taxon>
        <taxon>Branchiibius</taxon>
    </lineage>
</organism>
<dbReference type="InterPro" id="IPR003594">
    <property type="entry name" value="HATPase_dom"/>
</dbReference>
<keyword evidence="7" id="KW-0067">ATP-binding</keyword>
<dbReference type="RefSeq" id="WP_377824619.1">
    <property type="nucleotide sequence ID" value="NZ_JBHSWJ010000002.1"/>
</dbReference>
<dbReference type="EC" id="2.7.13.3" evidence="2"/>
<dbReference type="Proteomes" id="UP001596356">
    <property type="component" value="Unassembled WGS sequence"/>
</dbReference>
<evidence type="ECO:0000256" key="1">
    <source>
        <dbReference type="ARBA" id="ARBA00000085"/>
    </source>
</evidence>
<evidence type="ECO:0000259" key="11">
    <source>
        <dbReference type="Pfam" id="PF07730"/>
    </source>
</evidence>
<dbReference type="SUPFAM" id="SSF55874">
    <property type="entry name" value="ATPase domain of HSP90 chaperone/DNA topoisomerase II/histidine kinase"/>
    <property type="match status" value="1"/>
</dbReference>
<protein>
    <recommendedName>
        <fullName evidence="2">histidine kinase</fullName>
        <ecNumber evidence="2">2.7.13.3</ecNumber>
    </recommendedName>
</protein>
<dbReference type="CDD" id="cd16917">
    <property type="entry name" value="HATPase_UhpB-NarQ-NarX-like"/>
    <property type="match status" value="1"/>
</dbReference>
<dbReference type="Pfam" id="PF23539">
    <property type="entry name" value="DUF7134"/>
    <property type="match status" value="1"/>
</dbReference>
<gene>
    <name evidence="13" type="ORF">ACFQBT_17330</name>
</gene>
<dbReference type="InterPro" id="IPR050482">
    <property type="entry name" value="Sensor_HK_TwoCompSys"/>
</dbReference>
<comment type="caution">
    <text evidence="13">The sequence shown here is derived from an EMBL/GenBank/DDBJ whole genome shotgun (WGS) entry which is preliminary data.</text>
</comment>
<evidence type="ECO:0000259" key="10">
    <source>
        <dbReference type="Pfam" id="PF02518"/>
    </source>
</evidence>
<feature type="transmembrane region" description="Helical" evidence="9">
    <location>
        <begin position="133"/>
        <end position="152"/>
    </location>
</feature>
<dbReference type="InterPro" id="IPR011712">
    <property type="entry name" value="Sig_transdc_His_kin_sub3_dim/P"/>
</dbReference>
<evidence type="ECO:0000256" key="7">
    <source>
        <dbReference type="ARBA" id="ARBA00022840"/>
    </source>
</evidence>
<reference evidence="14" key="1">
    <citation type="journal article" date="2019" name="Int. J. Syst. Evol. Microbiol.">
        <title>The Global Catalogue of Microorganisms (GCM) 10K type strain sequencing project: providing services to taxonomists for standard genome sequencing and annotation.</title>
        <authorList>
            <consortium name="The Broad Institute Genomics Platform"/>
            <consortium name="The Broad Institute Genome Sequencing Center for Infectious Disease"/>
            <person name="Wu L."/>
            <person name="Ma J."/>
        </authorList>
    </citation>
    <scope>NUCLEOTIDE SEQUENCE [LARGE SCALE GENOMIC DNA]</scope>
    <source>
        <strain evidence="14">NBRC 106593</strain>
    </source>
</reference>
<dbReference type="InterPro" id="IPR036890">
    <property type="entry name" value="HATPase_C_sf"/>
</dbReference>
<dbReference type="PANTHER" id="PTHR24421">
    <property type="entry name" value="NITRATE/NITRITE SENSOR PROTEIN NARX-RELATED"/>
    <property type="match status" value="1"/>
</dbReference>
<evidence type="ECO:0000256" key="3">
    <source>
        <dbReference type="ARBA" id="ARBA00022553"/>
    </source>
</evidence>
<dbReference type="GO" id="GO:0016301">
    <property type="term" value="F:kinase activity"/>
    <property type="evidence" value="ECO:0007669"/>
    <property type="project" value="UniProtKB-KW"/>
</dbReference>
<evidence type="ECO:0000259" key="12">
    <source>
        <dbReference type="Pfam" id="PF23539"/>
    </source>
</evidence>
<evidence type="ECO:0000256" key="6">
    <source>
        <dbReference type="ARBA" id="ARBA00022777"/>
    </source>
</evidence>
<feature type="transmembrane region" description="Helical" evidence="9">
    <location>
        <begin position="109"/>
        <end position="127"/>
    </location>
</feature>
<evidence type="ECO:0000256" key="2">
    <source>
        <dbReference type="ARBA" id="ARBA00012438"/>
    </source>
</evidence>
<feature type="transmembrane region" description="Helical" evidence="9">
    <location>
        <begin position="49"/>
        <end position="79"/>
    </location>
</feature>
<keyword evidence="5" id="KW-0547">Nucleotide-binding</keyword>
<dbReference type="Pfam" id="PF07730">
    <property type="entry name" value="HisKA_3"/>
    <property type="match status" value="1"/>
</dbReference>
<evidence type="ECO:0000313" key="14">
    <source>
        <dbReference type="Proteomes" id="UP001596356"/>
    </source>
</evidence>
<dbReference type="InterPro" id="IPR055558">
    <property type="entry name" value="DUF7134"/>
</dbReference>